<feature type="domain" description="UspA" evidence="5">
    <location>
        <begin position="165"/>
        <end position="302"/>
    </location>
</feature>
<proteinExistence type="inferred from homology"/>
<dbReference type="EMBL" id="CP036274">
    <property type="protein sequence ID" value="QDU27219.1"/>
    <property type="molecule type" value="Genomic_DNA"/>
</dbReference>
<evidence type="ECO:0000256" key="2">
    <source>
        <dbReference type="ARBA" id="ARBA00008791"/>
    </source>
</evidence>
<evidence type="ECO:0000313" key="6">
    <source>
        <dbReference type="EMBL" id="QDU27219.1"/>
    </source>
</evidence>
<evidence type="ECO:0000313" key="7">
    <source>
        <dbReference type="Proteomes" id="UP000315017"/>
    </source>
</evidence>
<keyword evidence="7" id="KW-1185">Reference proteome</keyword>
<dbReference type="PANTHER" id="PTHR47892">
    <property type="entry name" value="UNIVERSAL STRESS PROTEIN E"/>
    <property type="match status" value="1"/>
</dbReference>
<keyword evidence="3" id="KW-0963">Cytoplasm</keyword>
<protein>
    <submittedName>
        <fullName evidence="6">Universal stress protein E</fullName>
    </submittedName>
</protein>
<evidence type="ECO:0000259" key="5">
    <source>
        <dbReference type="Pfam" id="PF00582"/>
    </source>
</evidence>
<evidence type="ECO:0000256" key="4">
    <source>
        <dbReference type="ARBA" id="ARBA00037131"/>
    </source>
</evidence>
<dbReference type="OrthoDB" id="239260at2"/>
<dbReference type="GO" id="GO:0005737">
    <property type="term" value="C:cytoplasm"/>
    <property type="evidence" value="ECO:0007669"/>
    <property type="project" value="UniProtKB-SubCell"/>
</dbReference>
<accession>A0A517YAF9</accession>
<gene>
    <name evidence="6" type="primary">uspE_1</name>
    <name evidence="6" type="ORF">ETAA8_23040</name>
</gene>
<dbReference type="InterPro" id="IPR014729">
    <property type="entry name" value="Rossmann-like_a/b/a_fold"/>
</dbReference>
<dbReference type="CDD" id="cd00293">
    <property type="entry name" value="USP-like"/>
    <property type="match status" value="2"/>
</dbReference>
<dbReference type="PANTHER" id="PTHR47892:SF1">
    <property type="entry name" value="UNIVERSAL STRESS PROTEIN E"/>
    <property type="match status" value="1"/>
</dbReference>
<comment type="function">
    <text evidence="4">Required for resistance to DNA-damaging agents.</text>
</comment>
<dbReference type="KEGG" id="aagg:ETAA8_23040"/>
<dbReference type="Proteomes" id="UP000315017">
    <property type="component" value="Chromosome"/>
</dbReference>
<dbReference type="RefSeq" id="WP_145088083.1">
    <property type="nucleotide sequence ID" value="NZ_CP036274.1"/>
</dbReference>
<dbReference type="AlphaFoldDB" id="A0A517YAF9"/>
<evidence type="ECO:0000256" key="1">
    <source>
        <dbReference type="ARBA" id="ARBA00004496"/>
    </source>
</evidence>
<dbReference type="InterPro" id="IPR006015">
    <property type="entry name" value="Universal_stress_UspA"/>
</dbReference>
<organism evidence="6 7">
    <name type="scientific">Anatilimnocola aggregata</name>
    <dbReference type="NCBI Taxonomy" id="2528021"/>
    <lineage>
        <taxon>Bacteria</taxon>
        <taxon>Pseudomonadati</taxon>
        <taxon>Planctomycetota</taxon>
        <taxon>Planctomycetia</taxon>
        <taxon>Pirellulales</taxon>
        <taxon>Pirellulaceae</taxon>
        <taxon>Anatilimnocola</taxon>
    </lineage>
</organism>
<feature type="domain" description="UspA" evidence="5">
    <location>
        <begin position="7"/>
        <end position="155"/>
    </location>
</feature>
<comment type="similarity">
    <text evidence="2">Belongs to the universal stress protein A family.</text>
</comment>
<reference evidence="6 7" key="1">
    <citation type="submission" date="2019-02" db="EMBL/GenBank/DDBJ databases">
        <title>Deep-cultivation of Planctomycetes and their phenomic and genomic characterization uncovers novel biology.</title>
        <authorList>
            <person name="Wiegand S."/>
            <person name="Jogler M."/>
            <person name="Boedeker C."/>
            <person name="Pinto D."/>
            <person name="Vollmers J."/>
            <person name="Rivas-Marin E."/>
            <person name="Kohn T."/>
            <person name="Peeters S.H."/>
            <person name="Heuer A."/>
            <person name="Rast P."/>
            <person name="Oberbeckmann S."/>
            <person name="Bunk B."/>
            <person name="Jeske O."/>
            <person name="Meyerdierks A."/>
            <person name="Storesund J.E."/>
            <person name="Kallscheuer N."/>
            <person name="Luecker S."/>
            <person name="Lage O.M."/>
            <person name="Pohl T."/>
            <person name="Merkel B.J."/>
            <person name="Hornburger P."/>
            <person name="Mueller R.-W."/>
            <person name="Bruemmer F."/>
            <person name="Labrenz M."/>
            <person name="Spormann A.M."/>
            <person name="Op den Camp H."/>
            <person name="Overmann J."/>
            <person name="Amann R."/>
            <person name="Jetten M.S.M."/>
            <person name="Mascher T."/>
            <person name="Medema M.H."/>
            <person name="Devos D.P."/>
            <person name="Kaster A.-K."/>
            <person name="Ovreas L."/>
            <person name="Rohde M."/>
            <person name="Galperin M.Y."/>
            <person name="Jogler C."/>
        </authorList>
    </citation>
    <scope>NUCLEOTIDE SEQUENCE [LARGE SCALE GENOMIC DNA]</scope>
    <source>
        <strain evidence="6 7">ETA_A8</strain>
    </source>
</reference>
<dbReference type="PRINTS" id="PR01438">
    <property type="entry name" value="UNVRSLSTRESS"/>
</dbReference>
<name>A0A517YAF9_9BACT</name>
<sequence>MSNQLSFHKLLVAVDFSPASFAAAQQALWVATQTGATITLVNVLPNMRKSMQSASIDAKLDLLYGEGSVFHREVLGDAEKRLQQIVNNVAHPYLVIKHKVLLGEPITEICRLTQHGDYDLVFAGAHAMTVWKELFVGSTAKKLIHTCPAPVWIVRPEHVGQPAAILTATDFSPVCRSAIEVAGSLAQLANAQLHTMHVVDSADVPEDILSKVPEGKSLREEIYEATKNRLIEFLAPLGAQVDIKPHLTWGTPWKEINRFANHLKADLLVVGSIGRSGIAGMLVGNTAEQLLTCCQSSLLTVKPENFVCPIPLLEMSTEISGQTAFIG</sequence>
<dbReference type="InterPro" id="IPR006016">
    <property type="entry name" value="UspA"/>
</dbReference>
<dbReference type="SUPFAM" id="SSF52402">
    <property type="entry name" value="Adenine nucleotide alpha hydrolases-like"/>
    <property type="match status" value="2"/>
</dbReference>
<dbReference type="Pfam" id="PF00582">
    <property type="entry name" value="Usp"/>
    <property type="match status" value="2"/>
</dbReference>
<comment type="subcellular location">
    <subcellularLocation>
        <location evidence="1">Cytoplasm</location>
    </subcellularLocation>
</comment>
<evidence type="ECO:0000256" key="3">
    <source>
        <dbReference type="ARBA" id="ARBA00022490"/>
    </source>
</evidence>
<dbReference type="Gene3D" id="3.40.50.620">
    <property type="entry name" value="HUPs"/>
    <property type="match status" value="2"/>
</dbReference>